<sequence>MPDAVLADYHAAPVAAPADAFAGLGPRPTLAWIDVELLTVDPRYQRSTDSRASRDNIQRIVERFSWRKFQVLTVVATGDLYAIIDGQHRWEAAKLHPAVPSVPCMILPEAGLAEDARTFTAINLDRVAVNPFHLHKARLAAGDPDALHLQEVCDRSGIVIPRTNLTPKDLPPRATLALGTIRDCLVNFGDGPTVAALSVLADAFPREPGAVRASLIKAMVQLFVVAKAAGRDAPEIDRARLAKVLASRGAVPLEKAGRAYKDNFGGTSATAIRAAVARAYNERLPAERRLPETV</sequence>
<evidence type="ECO:0000313" key="1">
    <source>
        <dbReference type="EMBL" id="NYZ24516.1"/>
    </source>
</evidence>
<dbReference type="Gene3D" id="3.90.1530.10">
    <property type="entry name" value="Conserved hypothetical protein from pyrococcus furiosus pfu- 392566-001, ParB domain"/>
    <property type="match status" value="1"/>
</dbReference>
<dbReference type="Proteomes" id="UP000584642">
    <property type="component" value="Unassembled WGS sequence"/>
</dbReference>
<dbReference type="SUPFAM" id="SSF110849">
    <property type="entry name" value="ParB/Sulfiredoxin"/>
    <property type="match status" value="1"/>
</dbReference>
<reference evidence="1 2" key="1">
    <citation type="submission" date="2020-05" db="EMBL/GenBank/DDBJ databases">
        <title>Azospirillum oleiclasticum sp. nov, a nitrogen-fixing and heavy crude oil-emulsifying bacterium isolated from the crude oil of Yumen Oilfield.</title>
        <authorList>
            <person name="Wu D."/>
            <person name="Cai M."/>
            <person name="Zhang X."/>
        </authorList>
    </citation>
    <scope>NUCLEOTIDE SEQUENCE [LARGE SCALE GENOMIC DNA]</scope>
    <source>
        <strain evidence="1 2">ROY-1-1-2</strain>
    </source>
</reference>
<proteinExistence type="predicted"/>
<name>A0ABX2TM20_9PROT</name>
<organism evidence="1 2">
    <name type="scientific">Azospirillum oleiclasticum</name>
    <dbReference type="NCBI Taxonomy" id="2735135"/>
    <lineage>
        <taxon>Bacteria</taxon>
        <taxon>Pseudomonadati</taxon>
        <taxon>Pseudomonadota</taxon>
        <taxon>Alphaproteobacteria</taxon>
        <taxon>Rhodospirillales</taxon>
        <taxon>Azospirillaceae</taxon>
        <taxon>Azospirillum</taxon>
    </lineage>
</organism>
<comment type="caution">
    <text evidence="1">The sequence shown here is derived from an EMBL/GenBank/DDBJ whole genome shotgun (WGS) entry which is preliminary data.</text>
</comment>
<dbReference type="EMBL" id="JABFDB010000041">
    <property type="protein sequence ID" value="NYZ24516.1"/>
    <property type="molecule type" value="Genomic_DNA"/>
</dbReference>
<dbReference type="RefSeq" id="WP_180286294.1">
    <property type="nucleotide sequence ID" value="NZ_JABFDB010000041.1"/>
</dbReference>
<gene>
    <name evidence="1" type="ORF">HND93_32840</name>
</gene>
<keyword evidence="2" id="KW-1185">Reference proteome</keyword>
<dbReference type="InterPro" id="IPR036086">
    <property type="entry name" value="ParB/Sulfiredoxin_sf"/>
</dbReference>
<evidence type="ECO:0000313" key="2">
    <source>
        <dbReference type="Proteomes" id="UP000584642"/>
    </source>
</evidence>
<protein>
    <submittedName>
        <fullName evidence="1">ParB N-terminal domain-containing protein</fullName>
    </submittedName>
</protein>
<accession>A0ABX2TM20</accession>